<keyword evidence="8 9" id="KW-0456">Lyase</keyword>
<dbReference type="Pfam" id="PF03306">
    <property type="entry name" value="AAL_decarboxy"/>
    <property type="match status" value="1"/>
</dbReference>
<reference evidence="11 12" key="1">
    <citation type="submission" date="2018-01" db="EMBL/GenBank/DDBJ databases">
        <title>Complete genome sequence of Flavivirga eckloniae ECD14 isolated from seaweed Ecklonia cava.</title>
        <authorList>
            <person name="Lee J.H."/>
            <person name="Baik K.S."/>
            <person name="Seong C.N."/>
        </authorList>
    </citation>
    <scope>NUCLEOTIDE SEQUENCE [LARGE SCALE GENOMIC DNA]</scope>
    <source>
        <strain evidence="11 12">ECD14</strain>
    </source>
</reference>
<evidence type="ECO:0000256" key="8">
    <source>
        <dbReference type="ARBA" id="ARBA00023239"/>
    </source>
</evidence>
<evidence type="ECO:0000256" key="2">
    <source>
        <dbReference type="ARBA" id="ARBA00005170"/>
    </source>
</evidence>
<dbReference type="RefSeq" id="WP_102757144.1">
    <property type="nucleotide sequence ID" value="NZ_CP025791.1"/>
</dbReference>
<dbReference type="PROSITE" id="PS51257">
    <property type="entry name" value="PROKAR_LIPOPROTEIN"/>
    <property type="match status" value="1"/>
</dbReference>
<comment type="catalytic activity">
    <reaction evidence="1 9">
        <text>(2S)-2-acetolactate + H(+) = (R)-acetoin + CO2</text>
        <dbReference type="Rhea" id="RHEA:21580"/>
        <dbReference type="ChEBI" id="CHEBI:15378"/>
        <dbReference type="ChEBI" id="CHEBI:15686"/>
        <dbReference type="ChEBI" id="CHEBI:16526"/>
        <dbReference type="ChEBI" id="CHEBI:58476"/>
        <dbReference type="EC" id="4.1.1.5"/>
    </reaction>
</comment>
<organism evidence="11 12">
    <name type="scientific">Flavivirga eckloniae</name>
    <dbReference type="NCBI Taxonomy" id="1803846"/>
    <lineage>
        <taxon>Bacteria</taxon>
        <taxon>Pseudomonadati</taxon>
        <taxon>Bacteroidota</taxon>
        <taxon>Flavobacteriia</taxon>
        <taxon>Flavobacteriales</taxon>
        <taxon>Flavobacteriaceae</taxon>
        <taxon>Flavivirga</taxon>
    </lineage>
</organism>
<evidence type="ECO:0000256" key="1">
    <source>
        <dbReference type="ARBA" id="ARBA00001784"/>
    </source>
</evidence>
<gene>
    <name evidence="11" type="primary">budA</name>
    <name evidence="11" type="ORF">C1H87_17980</name>
</gene>
<dbReference type="CDD" id="cd17299">
    <property type="entry name" value="acetolactate_decarboxylase"/>
    <property type="match status" value="1"/>
</dbReference>
<dbReference type="KEGG" id="fek:C1H87_17980"/>
<comment type="similarity">
    <text evidence="3 9">Belongs to the alpha-acetolactate decarboxylase family.</text>
</comment>
<keyword evidence="7 9" id="KW-0005">Acetoin biosynthesis</keyword>
<evidence type="ECO:0000256" key="6">
    <source>
        <dbReference type="ARBA" id="ARBA00022793"/>
    </source>
</evidence>
<name>A0A2K9PUM2_9FLAO</name>
<dbReference type="InterPro" id="IPR005128">
    <property type="entry name" value="Acetolactate_a_deCO2ase"/>
</dbReference>
<sequence>MIPKKIPFLFTACALLMLFLSSACKQEQDVNVTSEPVVTEKPVVERDLFYHYSIWYAFVNKVFEGDLTVSKLKTKGDIGLGSYTKLDGELIMLDGVPYRATEDGVVSIADDADKIVYVNATFFDEDISFKVTDSINYDALRGEINKHLPTKNMFYGFKIHGTFKNIKCGGLNKQEPPFKEGLDVLIPNRPIFKAENIEGTMVGFYCPQFIGDINVAGYHLHFISDDKKFGGHVMAFNAVSLDVSIDEMYEYQFVLPNTDAYRKVGFDKQFQYKKN</sequence>
<dbReference type="AlphaFoldDB" id="A0A2K9PUM2"/>
<comment type="pathway">
    <text evidence="2 9">Polyol metabolism; (R,R)-butane-2,3-diol biosynthesis; (R,R)-butane-2,3-diol from pyruvate: step 2/3.</text>
</comment>
<evidence type="ECO:0000256" key="3">
    <source>
        <dbReference type="ARBA" id="ARBA00007106"/>
    </source>
</evidence>
<dbReference type="EMBL" id="CP025791">
    <property type="protein sequence ID" value="AUP80498.1"/>
    <property type="molecule type" value="Genomic_DNA"/>
</dbReference>
<keyword evidence="10" id="KW-0732">Signal</keyword>
<dbReference type="Gene3D" id="3.30.1330.80">
    <property type="entry name" value="Hypothetical protein, similar to alpha- acetolactate decarboxylase, domain 2"/>
    <property type="match status" value="2"/>
</dbReference>
<evidence type="ECO:0000256" key="10">
    <source>
        <dbReference type="SAM" id="SignalP"/>
    </source>
</evidence>
<dbReference type="OrthoDB" id="8612680at2"/>
<evidence type="ECO:0000256" key="7">
    <source>
        <dbReference type="ARBA" id="ARBA00023061"/>
    </source>
</evidence>
<dbReference type="UniPathway" id="UPA00626">
    <property type="reaction ID" value="UER00678"/>
</dbReference>
<dbReference type="NCBIfam" id="TIGR01252">
    <property type="entry name" value="acetolac_decarb"/>
    <property type="match status" value="1"/>
</dbReference>
<feature type="signal peptide" evidence="10">
    <location>
        <begin position="1"/>
        <end position="25"/>
    </location>
</feature>
<evidence type="ECO:0000313" key="12">
    <source>
        <dbReference type="Proteomes" id="UP000235826"/>
    </source>
</evidence>
<evidence type="ECO:0000256" key="4">
    <source>
        <dbReference type="ARBA" id="ARBA00013204"/>
    </source>
</evidence>
<proteinExistence type="inferred from homology"/>
<keyword evidence="6 9" id="KW-0210">Decarboxylase</keyword>
<dbReference type="PIRSF" id="PIRSF001332">
    <property type="entry name" value="Acetolac_decarb"/>
    <property type="match status" value="1"/>
</dbReference>
<dbReference type="PANTHER" id="PTHR35524:SF1">
    <property type="entry name" value="ALPHA-ACETOLACTATE DECARBOXYLASE"/>
    <property type="match status" value="1"/>
</dbReference>
<protein>
    <recommendedName>
        <fullName evidence="5 9">Alpha-acetolactate decarboxylase</fullName>
        <ecNumber evidence="4 9">4.1.1.5</ecNumber>
    </recommendedName>
</protein>
<accession>A0A2K9PUM2</accession>
<dbReference type="EC" id="4.1.1.5" evidence="4 9"/>
<dbReference type="GO" id="GO:0045151">
    <property type="term" value="P:acetoin biosynthetic process"/>
    <property type="evidence" value="ECO:0007669"/>
    <property type="project" value="UniProtKB-UniRule"/>
</dbReference>
<feature type="chain" id="PRO_5014947162" description="Alpha-acetolactate decarboxylase" evidence="10">
    <location>
        <begin position="26"/>
        <end position="275"/>
    </location>
</feature>
<evidence type="ECO:0000256" key="5">
    <source>
        <dbReference type="ARBA" id="ARBA00020164"/>
    </source>
</evidence>
<evidence type="ECO:0000256" key="9">
    <source>
        <dbReference type="PIRNR" id="PIRNR001332"/>
    </source>
</evidence>
<keyword evidence="12" id="KW-1185">Reference proteome</keyword>
<dbReference type="GO" id="GO:0047605">
    <property type="term" value="F:acetolactate decarboxylase activity"/>
    <property type="evidence" value="ECO:0007669"/>
    <property type="project" value="UniProtKB-UniRule"/>
</dbReference>
<dbReference type="PANTHER" id="PTHR35524">
    <property type="entry name" value="ALPHA-ACETOLACTATE DECARBOXYLASE"/>
    <property type="match status" value="1"/>
</dbReference>
<dbReference type="SUPFAM" id="SSF117856">
    <property type="entry name" value="AF0104/ALDC/Ptd012-like"/>
    <property type="match status" value="1"/>
</dbReference>
<dbReference type="Proteomes" id="UP000235826">
    <property type="component" value="Chromosome"/>
</dbReference>
<evidence type="ECO:0000313" key="11">
    <source>
        <dbReference type="EMBL" id="AUP80498.1"/>
    </source>
</evidence>